<organism evidence="1 2">
    <name type="scientific">Linum tenue</name>
    <dbReference type="NCBI Taxonomy" id="586396"/>
    <lineage>
        <taxon>Eukaryota</taxon>
        <taxon>Viridiplantae</taxon>
        <taxon>Streptophyta</taxon>
        <taxon>Embryophyta</taxon>
        <taxon>Tracheophyta</taxon>
        <taxon>Spermatophyta</taxon>
        <taxon>Magnoliopsida</taxon>
        <taxon>eudicotyledons</taxon>
        <taxon>Gunneridae</taxon>
        <taxon>Pentapetalae</taxon>
        <taxon>rosids</taxon>
        <taxon>fabids</taxon>
        <taxon>Malpighiales</taxon>
        <taxon>Linaceae</taxon>
        <taxon>Linum</taxon>
    </lineage>
</organism>
<comment type="caution">
    <text evidence="1">The sequence shown here is derived from an EMBL/GenBank/DDBJ whole genome shotgun (WGS) entry which is preliminary data.</text>
</comment>
<accession>A0AAV0QIY3</accession>
<dbReference type="AlphaFoldDB" id="A0AAV0QIY3"/>
<evidence type="ECO:0000313" key="1">
    <source>
        <dbReference type="EMBL" id="CAI0544269.1"/>
    </source>
</evidence>
<proteinExistence type="predicted"/>
<evidence type="ECO:0000313" key="2">
    <source>
        <dbReference type="Proteomes" id="UP001154282"/>
    </source>
</evidence>
<dbReference type="EMBL" id="CAMGYJ010000009">
    <property type="protein sequence ID" value="CAI0544269.1"/>
    <property type="molecule type" value="Genomic_DNA"/>
</dbReference>
<reference evidence="1" key="1">
    <citation type="submission" date="2022-08" db="EMBL/GenBank/DDBJ databases">
        <authorList>
            <person name="Gutierrez-Valencia J."/>
        </authorList>
    </citation>
    <scope>NUCLEOTIDE SEQUENCE</scope>
</reference>
<name>A0AAV0QIY3_9ROSI</name>
<gene>
    <name evidence="1" type="ORF">LITE_LOCUS43129</name>
</gene>
<protein>
    <submittedName>
        <fullName evidence="1">Uncharacterized protein</fullName>
    </submittedName>
</protein>
<dbReference type="Proteomes" id="UP001154282">
    <property type="component" value="Unassembled WGS sequence"/>
</dbReference>
<keyword evidence="2" id="KW-1185">Reference proteome</keyword>
<sequence length="70" mass="7622">TRPATSLNPIRIADFSPAVSPSGIVEHGGWPSWVDDSVIVTRITPPGIHAFTPATSPGNTDFMYLMYYLM</sequence>
<feature type="non-terminal residue" evidence="1">
    <location>
        <position position="1"/>
    </location>
</feature>